<dbReference type="PANTHER" id="PTHR45962:SF1">
    <property type="entry name" value="N-FATTY-ACYL-AMINO ACID SYNTHASE_HYDROLASE PM20D1"/>
    <property type="match status" value="1"/>
</dbReference>
<evidence type="ECO:0000259" key="8">
    <source>
        <dbReference type="Pfam" id="PF07687"/>
    </source>
</evidence>
<dbReference type="OrthoDB" id="3064516at2759"/>
<dbReference type="GO" id="GO:0004181">
    <property type="term" value="F:metallocarboxypeptidase activity"/>
    <property type="evidence" value="ECO:0007669"/>
    <property type="project" value="InterPro"/>
</dbReference>
<evidence type="ECO:0000256" key="7">
    <source>
        <dbReference type="PIRSR" id="PIRSR037217-2"/>
    </source>
</evidence>
<keyword evidence="4" id="KW-0378">Hydrolase</keyword>
<protein>
    <recommendedName>
        <fullName evidence="8">Peptidase M20 dimerisation domain-containing protein</fullName>
    </recommendedName>
</protein>
<feature type="binding site" evidence="7">
    <location>
        <position position="161"/>
    </location>
    <ligand>
        <name>Zn(2+)</name>
        <dbReference type="ChEBI" id="CHEBI:29105"/>
        <label>2</label>
    </ligand>
</feature>
<feature type="binding site" evidence="7">
    <location>
        <position position="196"/>
    </location>
    <ligand>
        <name>Zn(2+)</name>
        <dbReference type="ChEBI" id="CHEBI:29105"/>
        <label>1</label>
    </ligand>
</feature>
<comment type="similarity">
    <text evidence="1">Belongs to the peptidase M20A family.</text>
</comment>
<dbReference type="SUPFAM" id="SSF53187">
    <property type="entry name" value="Zn-dependent exopeptidases"/>
    <property type="match status" value="1"/>
</dbReference>
<feature type="binding site" evidence="7">
    <location>
        <position position="196"/>
    </location>
    <ligand>
        <name>Zn(2+)</name>
        <dbReference type="ChEBI" id="CHEBI:29105"/>
        <label>2</label>
    </ligand>
</feature>
<evidence type="ECO:0000256" key="3">
    <source>
        <dbReference type="ARBA" id="ARBA00022723"/>
    </source>
</evidence>
<evidence type="ECO:0000256" key="4">
    <source>
        <dbReference type="ARBA" id="ARBA00022801"/>
    </source>
</evidence>
<dbReference type="GO" id="GO:0046872">
    <property type="term" value="F:metal ion binding"/>
    <property type="evidence" value="ECO:0007669"/>
    <property type="project" value="UniProtKB-KW"/>
</dbReference>
<evidence type="ECO:0000313" key="10">
    <source>
        <dbReference type="Proteomes" id="UP000774326"/>
    </source>
</evidence>
<dbReference type="GO" id="GO:0051603">
    <property type="term" value="P:proteolysis involved in protein catabolic process"/>
    <property type="evidence" value="ECO:0007669"/>
    <property type="project" value="TreeGrafter"/>
</dbReference>
<dbReference type="InterPro" id="IPR002933">
    <property type="entry name" value="Peptidase_M20"/>
</dbReference>
<sequence length="578" mass="65449">MPITLDPPSRSQSSRPLKFLSYSALITTFVTLFLYVSSNLETLTNSTTNTAIPPNPYTNVVKLRPSGSRSHELLTDPEYREKSIRYLSGAVQIPTEVFDDSIAPEKDLSQWTHFLELHKYLESTFPLVFNTLKVEKINKLGLIITYEGTNPDLLPLIFTGHQDVVPVDGDTLDRWEHGPFSGYYDGKFMYGRGTSDTKSLVIGHFEVWQLLLEKGYKPKRTMVLSLGYDEETIGRYDGALSLVSVLKKRYSNGIYALIDEGSGVNKLHVEDQSVNRYLAMPGTVEKGYMDVFFELYVKGGHSSSPYDHSGIGILSELVRSIELDPYEYSLTAENPVLDYLCYLGDVDGLVMEGIDNVDKLKWSFRNARYNQEAHDLTLEYLSKHPSLRNLIRTTQAIDMFHAGLKINVIPEYLKLGINHRLSLDWTTEDIIERLVTKAKKIAEQFDLNLYLNNGTVISENALVSNHLNVSWEQPLNSSPISPSNDRTWSVLAGAIKSTFEDSLLPENSTVDVVPFLVGGYTDSSRYYALGNNIYRFTGHTKEFRSMHAINEMIEFDGHLETVGFFYDYVLAVNEFDSE</sequence>
<dbReference type="PANTHER" id="PTHR45962">
    <property type="entry name" value="N-FATTY-ACYL-AMINO ACID SYNTHASE/HYDROLASE PM20D1"/>
    <property type="match status" value="1"/>
</dbReference>
<organism evidence="9 10">
    <name type="scientific">Wickerhamomyces pijperi</name>
    <name type="common">Yeast</name>
    <name type="synonym">Pichia pijperi</name>
    <dbReference type="NCBI Taxonomy" id="599730"/>
    <lineage>
        <taxon>Eukaryota</taxon>
        <taxon>Fungi</taxon>
        <taxon>Dikarya</taxon>
        <taxon>Ascomycota</taxon>
        <taxon>Saccharomycotina</taxon>
        <taxon>Saccharomycetes</taxon>
        <taxon>Phaffomycetales</taxon>
        <taxon>Wickerhamomycetaceae</taxon>
        <taxon>Wickerhamomyces</taxon>
    </lineage>
</organism>
<dbReference type="Proteomes" id="UP000774326">
    <property type="component" value="Unassembled WGS sequence"/>
</dbReference>
<dbReference type="GO" id="GO:0000328">
    <property type="term" value="C:fungal-type vacuole lumen"/>
    <property type="evidence" value="ECO:0007669"/>
    <property type="project" value="TreeGrafter"/>
</dbReference>
<feature type="binding site" evidence="7">
    <location>
        <position position="259"/>
    </location>
    <ligand>
        <name>Zn(2+)</name>
        <dbReference type="ChEBI" id="CHEBI:29105"/>
        <label>2</label>
    </ligand>
</feature>
<dbReference type="AlphaFoldDB" id="A0A9P8Q6H8"/>
<evidence type="ECO:0000256" key="6">
    <source>
        <dbReference type="PIRSR" id="PIRSR037217-1"/>
    </source>
</evidence>
<reference evidence="9" key="1">
    <citation type="journal article" date="2021" name="Open Biol.">
        <title>Shared evolutionary footprints suggest mitochondrial oxidative damage underlies multiple complex I losses in fungi.</title>
        <authorList>
            <person name="Schikora-Tamarit M.A."/>
            <person name="Marcet-Houben M."/>
            <person name="Nosek J."/>
            <person name="Gabaldon T."/>
        </authorList>
    </citation>
    <scope>NUCLEOTIDE SEQUENCE</scope>
    <source>
        <strain evidence="9">CBS2887</strain>
    </source>
</reference>
<keyword evidence="10" id="KW-1185">Reference proteome</keyword>
<dbReference type="InterPro" id="IPR011650">
    <property type="entry name" value="Peptidase_M20_dimer"/>
</dbReference>
<dbReference type="PROSITE" id="PS00759">
    <property type="entry name" value="ARGE_DAPE_CPG2_2"/>
    <property type="match status" value="1"/>
</dbReference>
<dbReference type="Pfam" id="PF07687">
    <property type="entry name" value="M20_dimer"/>
    <property type="match status" value="1"/>
</dbReference>
<gene>
    <name evidence="9" type="ORF">WICPIJ_005038</name>
</gene>
<dbReference type="InterPro" id="IPR017141">
    <property type="entry name" value="Pept_M20_carboxypep"/>
</dbReference>
<dbReference type="InterPro" id="IPR047177">
    <property type="entry name" value="Pept_M20A"/>
</dbReference>
<dbReference type="Gene3D" id="3.30.70.360">
    <property type="match status" value="1"/>
</dbReference>
<feature type="active site" description="Proton acceptor" evidence="6">
    <location>
        <position position="230"/>
    </location>
</feature>
<feature type="binding site" evidence="7">
    <location>
        <position position="547"/>
    </location>
    <ligand>
        <name>Zn(2+)</name>
        <dbReference type="ChEBI" id="CHEBI:29105"/>
        <label>1</label>
    </ligand>
</feature>
<feature type="domain" description="Peptidase M20 dimerisation" evidence="8">
    <location>
        <begin position="287"/>
        <end position="444"/>
    </location>
</feature>
<dbReference type="SUPFAM" id="SSF55031">
    <property type="entry name" value="Bacterial exopeptidase dimerisation domain"/>
    <property type="match status" value="1"/>
</dbReference>
<dbReference type="Gene3D" id="3.40.630.10">
    <property type="entry name" value="Zn peptidases"/>
    <property type="match status" value="1"/>
</dbReference>
<evidence type="ECO:0000313" key="9">
    <source>
        <dbReference type="EMBL" id="KAH3684015.1"/>
    </source>
</evidence>
<reference evidence="9" key="2">
    <citation type="submission" date="2021-01" db="EMBL/GenBank/DDBJ databases">
        <authorList>
            <person name="Schikora-Tamarit M.A."/>
        </authorList>
    </citation>
    <scope>NUCLEOTIDE SEQUENCE</scope>
    <source>
        <strain evidence="9">CBS2887</strain>
    </source>
</reference>
<dbReference type="CDD" id="cd05674">
    <property type="entry name" value="M20_yscS"/>
    <property type="match status" value="1"/>
</dbReference>
<feature type="binding site" evidence="7">
    <location>
        <position position="231"/>
    </location>
    <ligand>
        <name>Zn(2+)</name>
        <dbReference type="ChEBI" id="CHEBI:29105"/>
        <label>1</label>
    </ligand>
</feature>
<dbReference type="Pfam" id="PF01546">
    <property type="entry name" value="Peptidase_M20"/>
    <property type="match status" value="1"/>
</dbReference>
<dbReference type="EMBL" id="JAEUBG010002832">
    <property type="protein sequence ID" value="KAH3684015.1"/>
    <property type="molecule type" value="Genomic_DNA"/>
</dbReference>
<evidence type="ECO:0000256" key="1">
    <source>
        <dbReference type="ARBA" id="ARBA00006247"/>
    </source>
</evidence>
<dbReference type="Gene3D" id="1.10.150.900">
    <property type="match status" value="1"/>
</dbReference>
<comment type="caution">
    <text evidence="9">The sequence shown here is derived from an EMBL/GenBank/DDBJ whole genome shotgun (WGS) entry which is preliminary data.</text>
</comment>
<accession>A0A9P8Q6H8</accession>
<evidence type="ECO:0000256" key="2">
    <source>
        <dbReference type="ARBA" id="ARBA00022670"/>
    </source>
</evidence>
<keyword evidence="5 7" id="KW-0862">Zinc</keyword>
<dbReference type="InterPro" id="IPR036264">
    <property type="entry name" value="Bact_exopeptidase_dim_dom"/>
</dbReference>
<keyword evidence="2" id="KW-0645">Protease</keyword>
<feature type="active site" evidence="6">
    <location>
        <position position="163"/>
    </location>
</feature>
<evidence type="ECO:0000256" key="5">
    <source>
        <dbReference type="ARBA" id="ARBA00022833"/>
    </source>
</evidence>
<name>A0A9P8Q6H8_WICPI</name>
<dbReference type="InterPro" id="IPR001261">
    <property type="entry name" value="ArgE/DapE_CS"/>
</dbReference>
<keyword evidence="3 7" id="KW-0479">Metal-binding</keyword>
<proteinExistence type="inferred from homology"/>
<dbReference type="PIRSF" id="PIRSF037217">
    <property type="entry name" value="Carboxypeptidase_S"/>
    <property type="match status" value="1"/>
</dbReference>